<dbReference type="EMBL" id="VIVN01000021">
    <property type="protein sequence ID" value="TWD91610.1"/>
    <property type="molecule type" value="Genomic_DNA"/>
</dbReference>
<keyword evidence="2" id="KW-1185">Reference proteome</keyword>
<name>A0A561CKR4_9BACI</name>
<proteinExistence type="predicted"/>
<dbReference type="PANTHER" id="PTHR40050">
    <property type="entry name" value="INNER SPORE COAT PROTEIN H"/>
    <property type="match status" value="1"/>
</dbReference>
<dbReference type="Pfam" id="PF08757">
    <property type="entry name" value="CotH"/>
    <property type="match status" value="1"/>
</dbReference>
<evidence type="ECO:0000313" key="2">
    <source>
        <dbReference type="Proteomes" id="UP000319671"/>
    </source>
</evidence>
<accession>A0A561CKR4</accession>
<keyword evidence="1" id="KW-0946">Virion</keyword>
<dbReference type="PANTHER" id="PTHR40050:SF1">
    <property type="entry name" value="INNER SPORE COAT PROTEIN H"/>
    <property type="match status" value="1"/>
</dbReference>
<comment type="caution">
    <text evidence="1">The sequence shown here is derived from an EMBL/GenBank/DDBJ whole genome shotgun (WGS) entry which is preliminary data.</text>
</comment>
<protein>
    <submittedName>
        <fullName evidence="1">Spore coat protein H</fullName>
    </submittedName>
</protein>
<sequence>MSEHSILKNMYLIGVFKLQKYEIFINPKTLNQLNKDIWMDEHVQAVLKIGNNQYSIGLAYRGNVIRKKKKKSFNIIFQKPFTVNGAHEVHLNAEYNDISLSRNKLSFDFFDTIGVISPNSKHVLLYINGFCKGIYLEIESFDQFLLQKRNLPMGPIIYATNYYANFSLLSPKKKLKTDLLEGYTLKYGDEDDLSHLEDLITKTNTVKNEEFEEEITKVLNVDQYLTWLAGVVCTQNFDGFIHNYALYRNSETNTFEITPWDYDGTWGRDLHGKRLDHDFVPITGYNTLTGRLLHVPNFKKKYCEILSYILESQFTVETQIGIIEELFETLKPHLQMDPYIKRKGNSLDSEKDVIVNFIEKRNSYLKQQLIKLQDDKVYG</sequence>
<dbReference type="InterPro" id="IPR014867">
    <property type="entry name" value="Spore_coat_CotH_CotH2/3/7"/>
</dbReference>
<reference evidence="1 2" key="1">
    <citation type="submission" date="2019-06" db="EMBL/GenBank/DDBJ databases">
        <title>Sorghum-associated microbial communities from plants grown in Nebraska, USA.</title>
        <authorList>
            <person name="Schachtman D."/>
        </authorList>
    </citation>
    <scope>NUCLEOTIDE SEQUENCE [LARGE SCALE GENOMIC DNA]</scope>
    <source>
        <strain evidence="1 2">2482</strain>
    </source>
</reference>
<evidence type="ECO:0000313" key="1">
    <source>
        <dbReference type="EMBL" id="TWD91610.1"/>
    </source>
</evidence>
<organism evidence="1 2">
    <name type="scientific">Neobacillus bataviensis</name>
    <dbReference type="NCBI Taxonomy" id="220685"/>
    <lineage>
        <taxon>Bacteria</taxon>
        <taxon>Bacillati</taxon>
        <taxon>Bacillota</taxon>
        <taxon>Bacilli</taxon>
        <taxon>Bacillales</taxon>
        <taxon>Bacillaceae</taxon>
        <taxon>Neobacillus</taxon>
    </lineage>
</organism>
<dbReference type="AlphaFoldDB" id="A0A561CKR4"/>
<gene>
    <name evidence="1" type="ORF">FB550_12152</name>
</gene>
<dbReference type="Proteomes" id="UP000319671">
    <property type="component" value="Unassembled WGS sequence"/>
</dbReference>
<keyword evidence="1" id="KW-0167">Capsid protein</keyword>